<keyword evidence="2" id="KW-0812">Transmembrane</keyword>
<reference evidence="4 5" key="1">
    <citation type="journal article" date="2016" name="Mol. Biol. Evol.">
        <title>Comparative Genomics of Early-Diverging Mushroom-Forming Fungi Provides Insights into the Origins of Lignocellulose Decay Capabilities.</title>
        <authorList>
            <person name="Nagy L.G."/>
            <person name="Riley R."/>
            <person name="Tritt A."/>
            <person name="Adam C."/>
            <person name="Daum C."/>
            <person name="Floudas D."/>
            <person name="Sun H."/>
            <person name="Yadav J.S."/>
            <person name="Pangilinan J."/>
            <person name="Larsson K.H."/>
            <person name="Matsuura K."/>
            <person name="Barry K."/>
            <person name="Labutti K."/>
            <person name="Kuo R."/>
            <person name="Ohm R.A."/>
            <person name="Bhattacharya S.S."/>
            <person name="Shirouzu T."/>
            <person name="Yoshinaga Y."/>
            <person name="Martin F.M."/>
            <person name="Grigoriev I.V."/>
            <person name="Hibbett D.S."/>
        </authorList>
    </citation>
    <scope>NUCLEOTIDE SEQUENCE [LARGE SCALE GENOMIC DNA]</scope>
    <source>
        <strain evidence="4 5">TUFC12733</strain>
    </source>
</reference>
<feature type="compositionally biased region" description="Polar residues" evidence="1">
    <location>
        <begin position="196"/>
        <end position="211"/>
    </location>
</feature>
<dbReference type="Gene3D" id="3.10.260.10">
    <property type="entry name" value="Transcription regulator HTH, APSES-type DNA-binding domain"/>
    <property type="match status" value="1"/>
</dbReference>
<dbReference type="Proteomes" id="UP000076738">
    <property type="component" value="Unassembled WGS sequence"/>
</dbReference>
<dbReference type="STRING" id="1330018.A0A167HF43"/>
<organism evidence="4 5">
    <name type="scientific">Calocera viscosa (strain TUFC12733)</name>
    <dbReference type="NCBI Taxonomy" id="1330018"/>
    <lineage>
        <taxon>Eukaryota</taxon>
        <taxon>Fungi</taxon>
        <taxon>Dikarya</taxon>
        <taxon>Basidiomycota</taxon>
        <taxon>Agaricomycotina</taxon>
        <taxon>Dacrymycetes</taxon>
        <taxon>Dacrymycetales</taxon>
        <taxon>Dacrymycetaceae</taxon>
        <taxon>Calocera</taxon>
    </lineage>
</organism>
<dbReference type="GO" id="GO:0070197">
    <property type="term" value="P:meiotic attachment of telomere to nuclear envelope"/>
    <property type="evidence" value="ECO:0007669"/>
    <property type="project" value="InterPro"/>
</dbReference>
<dbReference type="OrthoDB" id="1935484at2759"/>
<dbReference type="InterPro" id="IPR036887">
    <property type="entry name" value="HTH_APSES_sf"/>
</dbReference>
<dbReference type="GO" id="GO:0003677">
    <property type="term" value="F:DNA binding"/>
    <property type="evidence" value="ECO:0007669"/>
    <property type="project" value="InterPro"/>
</dbReference>
<evidence type="ECO:0000256" key="2">
    <source>
        <dbReference type="SAM" id="Phobius"/>
    </source>
</evidence>
<dbReference type="PANTHER" id="PTHR38044">
    <property type="entry name" value="BOUQUET FORMATION PROTEIN 4"/>
    <property type="match status" value="1"/>
</dbReference>
<dbReference type="InterPro" id="IPR037548">
    <property type="entry name" value="Bqt4"/>
</dbReference>
<dbReference type="AlphaFoldDB" id="A0A167HF43"/>
<dbReference type="SUPFAM" id="SSF54616">
    <property type="entry name" value="DNA-binding domain of Mlu1-box binding protein MBP1"/>
    <property type="match status" value="1"/>
</dbReference>
<keyword evidence="2" id="KW-1133">Transmembrane helix</keyword>
<proteinExistence type="predicted"/>
<dbReference type="GO" id="GO:0044820">
    <property type="term" value="P:mitotic telomere tethering at nuclear periphery"/>
    <property type="evidence" value="ECO:0007669"/>
    <property type="project" value="TreeGrafter"/>
</dbReference>
<dbReference type="GO" id="GO:1990862">
    <property type="term" value="C:nuclear membrane complex Bqt3-Bqt4"/>
    <property type="evidence" value="ECO:0007669"/>
    <property type="project" value="InterPro"/>
</dbReference>
<evidence type="ECO:0000256" key="1">
    <source>
        <dbReference type="SAM" id="MobiDB-lite"/>
    </source>
</evidence>
<feature type="region of interest" description="Disordered" evidence="1">
    <location>
        <begin position="1"/>
        <end position="20"/>
    </location>
</feature>
<evidence type="ECO:0000259" key="3">
    <source>
        <dbReference type="PROSITE" id="PS51299"/>
    </source>
</evidence>
<keyword evidence="5" id="KW-1185">Reference proteome</keyword>
<dbReference type="PANTHER" id="PTHR38044:SF1">
    <property type="entry name" value="BOUQUET FORMATION PROTEIN 4"/>
    <property type="match status" value="1"/>
</dbReference>
<feature type="domain" description="HTH APSES-type" evidence="3">
    <location>
        <begin position="41"/>
        <end position="162"/>
    </location>
</feature>
<evidence type="ECO:0000313" key="5">
    <source>
        <dbReference type="Proteomes" id="UP000076738"/>
    </source>
</evidence>
<feature type="transmembrane region" description="Helical" evidence="2">
    <location>
        <begin position="368"/>
        <end position="389"/>
    </location>
</feature>
<feature type="region of interest" description="Disordered" evidence="1">
    <location>
        <begin position="191"/>
        <end position="260"/>
    </location>
</feature>
<name>A0A167HF43_CALVF</name>
<dbReference type="InterPro" id="IPR003163">
    <property type="entry name" value="Tscrpt_reg_HTH_APSES-type"/>
</dbReference>
<dbReference type="PROSITE" id="PS51299">
    <property type="entry name" value="HTH_APSES"/>
    <property type="match status" value="1"/>
</dbReference>
<keyword evidence="2" id="KW-0472">Membrane</keyword>
<accession>A0A167HF43</accession>
<feature type="compositionally biased region" description="Polar residues" evidence="1">
    <location>
        <begin position="218"/>
        <end position="244"/>
    </location>
</feature>
<dbReference type="EMBL" id="KV417321">
    <property type="protein sequence ID" value="KZO91562.1"/>
    <property type="molecule type" value="Genomic_DNA"/>
</dbReference>
<evidence type="ECO:0000313" key="4">
    <source>
        <dbReference type="EMBL" id="KZO91562.1"/>
    </source>
</evidence>
<sequence>MSSVSDAVPDPTTKDPKPEIPSEFLNTHLRQLVGDLIPQVKFQVITREGQEIVVGRVKIPHPNGHAFILRRFDTGAVSLTTMIRAAFPAATDDMEKSVTNWVRANYPIQGANGPTAAGTKNLRLAGTWIPANLAMHLAKDYDLAEIISPLVDAEPDPAVSYRKSARSAAASPVAGVPTPAPIIPVSPAALGAPATRASTRQTSVPQATPTHPNKRQRTTGPSPAAATTNGLTPASAHQRTSRTIPISPLANGPITAEDDSHLDSNAALFPTPEEDRAETQALISQLSKQAPNYAPAPLKESTVRKRALSQVEPEMPTGLNPVDHPWETGTEVARVIAGNRRAEIANARGLGKIAAAIPRPATETGRRIMWGSLMFTFGVAATALFVTSLT</sequence>
<gene>
    <name evidence="4" type="ORF">CALVIDRAFT_342596</name>
</gene>
<protein>
    <recommendedName>
        <fullName evidence="3">HTH APSES-type domain-containing protein</fullName>
    </recommendedName>
</protein>